<dbReference type="InterPro" id="IPR014729">
    <property type="entry name" value="Rossmann-like_a/b/a_fold"/>
</dbReference>
<dbReference type="InterPro" id="IPR003010">
    <property type="entry name" value="C-N_Hydrolase"/>
</dbReference>
<comment type="caution">
    <text evidence="7">Lacks conserved residue(s) required for the propagation of feature annotation.</text>
</comment>
<evidence type="ECO:0000313" key="13">
    <source>
        <dbReference type="Proteomes" id="UP000676506"/>
    </source>
</evidence>
<feature type="binding site" evidence="7">
    <location>
        <begin position="296"/>
        <end position="303"/>
    </location>
    <ligand>
        <name>ATP</name>
        <dbReference type="ChEBI" id="CHEBI:30616"/>
    </ligand>
</feature>
<dbReference type="InterPro" id="IPR000132">
    <property type="entry name" value="Nitrilase/CN_hydratase_CS"/>
</dbReference>
<dbReference type="Pfam" id="PF02540">
    <property type="entry name" value="NAD_synthase"/>
    <property type="match status" value="1"/>
</dbReference>
<dbReference type="PIRSF" id="PIRSF006630">
    <property type="entry name" value="NADS_GAT"/>
    <property type="match status" value="1"/>
</dbReference>
<dbReference type="InterPro" id="IPR022310">
    <property type="entry name" value="NAD/GMP_synthase"/>
</dbReference>
<evidence type="ECO:0000259" key="11">
    <source>
        <dbReference type="PROSITE" id="PS50263"/>
    </source>
</evidence>
<evidence type="ECO:0000256" key="5">
    <source>
        <dbReference type="ARBA" id="ARBA00022840"/>
    </source>
</evidence>
<feature type="binding site" evidence="7">
    <location>
        <position position="187"/>
    </location>
    <ligand>
        <name>L-glutamine</name>
        <dbReference type="ChEBI" id="CHEBI:58359"/>
    </ligand>
</feature>
<evidence type="ECO:0000256" key="4">
    <source>
        <dbReference type="ARBA" id="ARBA00022741"/>
    </source>
</evidence>
<evidence type="ECO:0000256" key="6">
    <source>
        <dbReference type="ARBA" id="ARBA00023027"/>
    </source>
</evidence>
<feature type="binding site" evidence="7">
    <location>
        <position position="379"/>
    </location>
    <ligand>
        <name>deamido-NAD(+)</name>
        <dbReference type="ChEBI" id="CHEBI:58437"/>
        <note>ligand shared between two neighboring subunits</note>
    </ligand>
</feature>
<comment type="pathway">
    <text evidence="1 7 8">Cofactor biosynthesis; NAD(+) biosynthesis; NAD(+) from deamido-NAD(+) (L-Gln route): step 1/1.</text>
</comment>
<dbReference type="Pfam" id="PF00795">
    <property type="entry name" value="CN_hydrolase"/>
    <property type="match status" value="1"/>
</dbReference>
<dbReference type="EC" id="6.3.5.1" evidence="7 8"/>
<dbReference type="PROSITE" id="PS00920">
    <property type="entry name" value="NITRIL_CHT_1"/>
    <property type="match status" value="1"/>
</dbReference>
<feature type="domain" description="CN hydrolase" evidence="11">
    <location>
        <begin position="1"/>
        <end position="260"/>
    </location>
</feature>
<evidence type="ECO:0000256" key="10">
    <source>
        <dbReference type="RuleBase" id="RU003811"/>
    </source>
</evidence>
<dbReference type="PANTHER" id="PTHR23090">
    <property type="entry name" value="NH 3 /GLUTAMINE-DEPENDENT NAD + SYNTHETASE"/>
    <property type="match status" value="1"/>
</dbReference>
<comment type="similarity">
    <text evidence="2 7 8">In the C-terminal section; belongs to the NAD synthetase family.</text>
</comment>
<feature type="binding site" evidence="7">
    <location>
        <position position="518"/>
    </location>
    <ligand>
        <name>deamido-NAD(+)</name>
        <dbReference type="ChEBI" id="CHEBI:58437"/>
        <note>ligand shared between two neighboring subunits</note>
    </ligand>
</feature>
<evidence type="ECO:0000256" key="3">
    <source>
        <dbReference type="ARBA" id="ARBA00022598"/>
    </source>
</evidence>
<dbReference type="EMBL" id="CP072649">
    <property type="protein sequence ID" value="QUW04350.1"/>
    <property type="molecule type" value="Genomic_DNA"/>
</dbReference>
<dbReference type="NCBIfam" id="NF010588">
    <property type="entry name" value="PRK13981.1"/>
    <property type="match status" value="1"/>
</dbReference>
<dbReference type="InterPro" id="IPR036526">
    <property type="entry name" value="C-N_Hydrolase_sf"/>
</dbReference>
<dbReference type="Gene3D" id="3.60.110.10">
    <property type="entry name" value="Carbon-nitrogen hydrolase"/>
    <property type="match status" value="1"/>
</dbReference>
<evidence type="ECO:0000256" key="7">
    <source>
        <dbReference type="HAMAP-Rule" id="MF_02090"/>
    </source>
</evidence>
<dbReference type="SUPFAM" id="SSF56317">
    <property type="entry name" value="Carbon-nitrogen hydrolase"/>
    <property type="match status" value="1"/>
</dbReference>
<dbReference type="SUPFAM" id="SSF52402">
    <property type="entry name" value="Adenine nucleotide alpha hydrolases-like"/>
    <property type="match status" value="1"/>
</dbReference>
<feature type="active site" description="For glutaminase activity" evidence="7">
    <location>
        <position position="114"/>
    </location>
</feature>
<dbReference type="GO" id="GO:0003952">
    <property type="term" value="F:NAD+ synthase (glutamine-hydrolyzing) activity"/>
    <property type="evidence" value="ECO:0007669"/>
    <property type="project" value="UniProtKB-EC"/>
</dbReference>
<feature type="binding site" evidence="7">
    <location>
        <position position="408"/>
    </location>
    <ligand>
        <name>deamido-NAD(+)</name>
        <dbReference type="ChEBI" id="CHEBI:58437"/>
        <note>ligand shared between two neighboring subunits</note>
    </ligand>
</feature>
<dbReference type="InterPro" id="IPR003694">
    <property type="entry name" value="NAD_synthase"/>
</dbReference>
<evidence type="ECO:0000256" key="1">
    <source>
        <dbReference type="ARBA" id="ARBA00005188"/>
    </source>
</evidence>
<accession>A0ABX8BGY6</accession>
<dbReference type="Gene3D" id="3.40.50.620">
    <property type="entry name" value="HUPs"/>
    <property type="match status" value="1"/>
</dbReference>
<keyword evidence="3 7" id="KW-0436">Ligase</keyword>
<dbReference type="NCBIfam" id="TIGR00552">
    <property type="entry name" value="nadE"/>
    <property type="match status" value="1"/>
</dbReference>
<reference evidence="12 13" key="1">
    <citation type="submission" date="2021-03" db="EMBL/GenBank/DDBJ databases">
        <title>Genomic and phenotypic characterization of Chloracidobacterium isolates provides evidence for multiple species.</title>
        <authorList>
            <person name="Saini M.K."/>
            <person name="Costas A.M.G."/>
            <person name="Tank M."/>
            <person name="Bryant D.A."/>
        </authorList>
    </citation>
    <scope>NUCLEOTIDE SEQUENCE [LARGE SCALE GENOMIC DNA]</scope>
    <source>
        <strain evidence="12 13">BV2-C</strain>
    </source>
</reference>
<dbReference type="PANTHER" id="PTHR23090:SF9">
    <property type="entry name" value="GLUTAMINE-DEPENDENT NAD(+) SYNTHETASE"/>
    <property type="match status" value="1"/>
</dbReference>
<feature type="binding site" evidence="7">
    <location>
        <position position="193"/>
    </location>
    <ligand>
        <name>L-glutamine</name>
        <dbReference type="ChEBI" id="CHEBI:58359"/>
    </ligand>
</feature>
<sequence>MKIALAQINTMVGAFVSNAAKIRQYAMRAAAQGARLVVFPELTIPGYPPLDLLDRPAFIARNLAALDDLVRFSATVDAALLVGFVAENPDDFGKPLYNAVALLEGGELQAIRYKTLLPTYDVFDEARHFEPSERREVIAWHGHRLGVCICEDAWNSREFWDTHLYDIDPVRELAEQGAQVIINVSASPFHRGKRPLRQAMLAHHAATFQVPVILVNQVGGNDSLVFDGRSLVLDAQGELVLEAKAFEEDLRVIDLANLPATITPRPADEISDIHDALVLGVKDYLAKCGFQQAVIGLSGGIDSAVTAAIAVRALGREHVLGVAMPSKYSSQHSLDDAAELARNLGIAFQVVPIEPAVGAMTQMLTPAFGFAPHGVTEENLQARLRGVTLMAFSNQQGALVLTTGNKSELAVGYCTLYGDMCGGLAVISDVPKTDVYRLAAYINRHQTVIPTHTITKPPSAELRPDQKDQDSLPPYDVLDAILERYIERYQSIEEIIAEGFDRATVEQVAKLINRNEYKRQQAAPGIKVTPKAFGRGRRVPIAAIIEP</sequence>
<proteinExistence type="inferred from homology"/>
<evidence type="ECO:0000313" key="12">
    <source>
        <dbReference type="EMBL" id="QUW04350.1"/>
    </source>
</evidence>
<feature type="binding site" evidence="7">
    <location>
        <position position="403"/>
    </location>
    <ligand>
        <name>ATP</name>
        <dbReference type="ChEBI" id="CHEBI:30616"/>
    </ligand>
</feature>
<comment type="similarity">
    <text evidence="10">Belongs to the NAD synthetase family.</text>
</comment>
<dbReference type="RefSeq" id="WP_211430239.1">
    <property type="nucleotide sequence ID" value="NZ_CP072649.1"/>
</dbReference>
<dbReference type="CDD" id="cd07570">
    <property type="entry name" value="GAT_Gln-NAD-synth"/>
    <property type="match status" value="1"/>
</dbReference>
<dbReference type="CDD" id="cd00553">
    <property type="entry name" value="NAD_synthase"/>
    <property type="match status" value="1"/>
</dbReference>
<comment type="catalytic activity">
    <reaction evidence="7 8">
        <text>deamido-NAD(+) + L-glutamine + ATP + H2O = L-glutamate + AMP + diphosphate + NAD(+) + H(+)</text>
        <dbReference type="Rhea" id="RHEA:24384"/>
        <dbReference type="ChEBI" id="CHEBI:15377"/>
        <dbReference type="ChEBI" id="CHEBI:15378"/>
        <dbReference type="ChEBI" id="CHEBI:29985"/>
        <dbReference type="ChEBI" id="CHEBI:30616"/>
        <dbReference type="ChEBI" id="CHEBI:33019"/>
        <dbReference type="ChEBI" id="CHEBI:57540"/>
        <dbReference type="ChEBI" id="CHEBI:58359"/>
        <dbReference type="ChEBI" id="CHEBI:58437"/>
        <dbReference type="ChEBI" id="CHEBI:456215"/>
        <dbReference type="EC" id="6.3.5.1"/>
    </reaction>
</comment>
<evidence type="ECO:0000256" key="9">
    <source>
        <dbReference type="PROSITE-ProRule" id="PRU10139"/>
    </source>
</evidence>
<dbReference type="HAMAP" id="MF_02090">
    <property type="entry name" value="NadE_glutamine_dep"/>
    <property type="match status" value="1"/>
</dbReference>
<feature type="binding site" evidence="7">
    <location>
        <position position="120"/>
    </location>
    <ligand>
        <name>L-glutamine</name>
        <dbReference type="ChEBI" id="CHEBI:58359"/>
    </ligand>
</feature>
<feature type="active site" description="Proton acceptor" evidence="9">
    <location>
        <position position="41"/>
    </location>
</feature>
<dbReference type="PROSITE" id="PS50263">
    <property type="entry name" value="CN_HYDROLASE"/>
    <property type="match status" value="1"/>
</dbReference>
<organism evidence="12 13">
    <name type="scientific">Chloracidobacterium validum</name>
    <dbReference type="NCBI Taxonomy" id="2821543"/>
    <lineage>
        <taxon>Bacteria</taxon>
        <taxon>Pseudomonadati</taxon>
        <taxon>Acidobacteriota</taxon>
        <taxon>Terriglobia</taxon>
        <taxon>Terriglobales</taxon>
        <taxon>Acidobacteriaceae</taxon>
        <taxon>Chloracidobacterium</taxon>
    </lineage>
</organism>
<feature type="active site" description="Proton acceptor; for glutaminase activity" evidence="7">
    <location>
        <position position="41"/>
    </location>
</feature>
<protein>
    <recommendedName>
        <fullName evidence="7 8">Glutamine-dependent NAD(+) synthetase</fullName>
        <ecNumber evidence="7 8">6.3.5.1</ecNumber>
    </recommendedName>
    <alternativeName>
        <fullName evidence="7 8">NAD(+) synthase [glutamine-hydrolyzing]</fullName>
    </alternativeName>
</protein>
<evidence type="ECO:0000256" key="2">
    <source>
        <dbReference type="ARBA" id="ARBA00007145"/>
    </source>
</evidence>
<feature type="active site" description="Nucleophile; for glutaminase activity" evidence="7">
    <location>
        <position position="150"/>
    </location>
</feature>
<dbReference type="Proteomes" id="UP000676506">
    <property type="component" value="Chromosome 2"/>
</dbReference>
<comment type="function">
    <text evidence="7">Catalyzes the ATP-dependent amidation of deamido-NAD to form NAD. Uses L-glutamine as a nitrogen source.</text>
</comment>
<gene>
    <name evidence="7" type="primary">nadE</name>
    <name evidence="12" type="ORF">J8C06_15060</name>
</gene>
<keyword evidence="13" id="KW-1185">Reference proteome</keyword>
<dbReference type="InterPro" id="IPR014445">
    <property type="entry name" value="Gln-dep_NAD_synthase"/>
</dbReference>
<keyword evidence="6 7" id="KW-0520">NAD</keyword>
<name>A0ABX8BGY6_9BACT</name>
<evidence type="ECO:0000256" key="8">
    <source>
        <dbReference type="PIRNR" id="PIRNR006630"/>
    </source>
</evidence>
<keyword evidence="4 7" id="KW-0547">Nucleotide-binding</keyword>
<keyword evidence="5 7" id="KW-0067">ATP-binding</keyword>